<feature type="transmembrane region" description="Helical" evidence="7">
    <location>
        <begin position="139"/>
        <end position="161"/>
    </location>
</feature>
<evidence type="ECO:0000256" key="7">
    <source>
        <dbReference type="SAM" id="Phobius"/>
    </source>
</evidence>
<dbReference type="InterPro" id="IPR027417">
    <property type="entry name" value="P-loop_NTPase"/>
</dbReference>
<sequence>MAEARRLPNPAAAPEADRRDVIEVARAEVSAAARLTLALGLALSLATFGVVAAKLVIWQLVLPTGNPWTLAGLAIVFCLAVGILLGLDQLRELGLLAVSNRLARRLAAPLVLAAAQQPGRSDLAAGQALRDVEELRRNLTGPVLTGLVDAVLVPTLILLLLFFHWAFTLWALACCVAAALLSLLGDRLTRRAVAASNEAQARTAGLVADAMRCAEAVEAMGLRAPLAARWEARMQEGAAALRGAQAGARWIGAGLATIHGIGSGGALVVGTLLAASGVNVGFGMLLAMLVTGQVISPFARIGGATHEWGAAIAAWRRLSAMMRPDRTADTAIAFPCREARLRLERVSFAHRGAPRALLRDVSLEVAPGQIVALAGTAGAGKTTLLRIAVGMIRPSAGGCFLDGQATWQWAREDFARHVGYLPQDPLLTDGTVAEAIARLAQPDMPAVMQAARLADAHGLIAALPAGYATPTRAEGPLSAGQRQRVALARALYGNPRLLVLDEPAAFLDAAGEERLVRLLRNLAARGTGILFTSHRPVLLAAAHRVVTLRGGQVVPTTGAPLLAAPLAGRAA</sequence>
<dbReference type="Gene3D" id="3.40.50.300">
    <property type="entry name" value="P-loop containing nucleotide triphosphate hydrolases"/>
    <property type="match status" value="1"/>
</dbReference>
<gene>
    <name evidence="10" type="ORF">HB662_13450</name>
</gene>
<name>A0ABX1F0C5_9PROT</name>
<dbReference type="Pfam" id="PF00664">
    <property type="entry name" value="ABC_membrane"/>
    <property type="match status" value="1"/>
</dbReference>
<accession>A0ABX1F0C5</accession>
<dbReference type="Gene3D" id="1.20.1560.10">
    <property type="entry name" value="ABC transporter type 1, transmembrane domain"/>
    <property type="match status" value="1"/>
</dbReference>
<evidence type="ECO:0000256" key="6">
    <source>
        <dbReference type="ARBA" id="ARBA00023136"/>
    </source>
</evidence>
<dbReference type="Pfam" id="PF00005">
    <property type="entry name" value="ABC_tran"/>
    <property type="match status" value="1"/>
</dbReference>
<feature type="domain" description="ABC transporter" evidence="8">
    <location>
        <begin position="341"/>
        <end position="570"/>
    </location>
</feature>
<evidence type="ECO:0000313" key="11">
    <source>
        <dbReference type="Proteomes" id="UP000765160"/>
    </source>
</evidence>
<dbReference type="Proteomes" id="UP000765160">
    <property type="component" value="Unassembled WGS sequence"/>
</dbReference>
<reference evidence="10 11" key="1">
    <citation type="submission" date="2020-03" db="EMBL/GenBank/DDBJ databases">
        <title>Roseomonas selenitidurans sp. nov. isolated from soil.</title>
        <authorList>
            <person name="Liu H."/>
        </authorList>
    </citation>
    <scope>NUCLEOTIDE SEQUENCE [LARGE SCALE GENOMIC DNA]</scope>
    <source>
        <strain evidence="10 11">JCM 15073</strain>
    </source>
</reference>
<evidence type="ECO:0000256" key="3">
    <source>
        <dbReference type="ARBA" id="ARBA00022741"/>
    </source>
</evidence>
<keyword evidence="5 7" id="KW-1133">Transmembrane helix</keyword>
<feature type="transmembrane region" description="Helical" evidence="7">
    <location>
        <begin position="67"/>
        <end position="87"/>
    </location>
</feature>
<dbReference type="GO" id="GO:0005524">
    <property type="term" value="F:ATP binding"/>
    <property type="evidence" value="ECO:0007669"/>
    <property type="project" value="UniProtKB-KW"/>
</dbReference>
<dbReference type="SMART" id="SM00382">
    <property type="entry name" value="AAA"/>
    <property type="match status" value="1"/>
</dbReference>
<dbReference type="PANTHER" id="PTHR24221">
    <property type="entry name" value="ATP-BINDING CASSETTE SUB-FAMILY B"/>
    <property type="match status" value="1"/>
</dbReference>
<evidence type="ECO:0000313" key="10">
    <source>
        <dbReference type="EMBL" id="NKE45791.1"/>
    </source>
</evidence>
<comment type="subcellular location">
    <subcellularLocation>
        <location evidence="1">Cell membrane</location>
        <topology evidence="1">Multi-pass membrane protein</topology>
    </subcellularLocation>
</comment>
<dbReference type="InterPro" id="IPR003439">
    <property type="entry name" value="ABC_transporter-like_ATP-bd"/>
</dbReference>
<feature type="transmembrane region" description="Helical" evidence="7">
    <location>
        <begin position="266"/>
        <end position="290"/>
    </location>
</feature>
<dbReference type="PROSITE" id="PS50893">
    <property type="entry name" value="ABC_TRANSPORTER_2"/>
    <property type="match status" value="1"/>
</dbReference>
<evidence type="ECO:0000256" key="4">
    <source>
        <dbReference type="ARBA" id="ARBA00022840"/>
    </source>
</evidence>
<dbReference type="InterPro" id="IPR011527">
    <property type="entry name" value="ABC1_TM_dom"/>
</dbReference>
<dbReference type="RefSeq" id="WP_168050330.1">
    <property type="nucleotide sequence ID" value="NZ_JAATJR010000004.1"/>
</dbReference>
<feature type="domain" description="ABC transmembrane type-1" evidence="9">
    <location>
        <begin position="37"/>
        <end position="310"/>
    </location>
</feature>
<dbReference type="PANTHER" id="PTHR24221:SF248">
    <property type="entry name" value="ABC TRANSPORTER TRANSMEMBRANE REGION"/>
    <property type="match status" value="1"/>
</dbReference>
<proteinExistence type="predicted"/>
<evidence type="ECO:0000256" key="1">
    <source>
        <dbReference type="ARBA" id="ARBA00004651"/>
    </source>
</evidence>
<dbReference type="InterPro" id="IPR003593">
    <property type="entry name" value="AAA+_ATPase"/>
</dbReference>
<evidence type="ECO:0000259" key="8">
    <source>
        <dbReference type="PROSITE" id="PS50893"/>
    </source>
</evidence>
<dbReference type="InterPro" id="IPR036640">
    <property type="entry name" value="ABC1_TM_sf"/>
</dbReference>
<feature type="transmembrane region" description="Helical" evidence="7">
    <location>
        <begin position="167"/>
        <end position="184"/>
    </location>
</feature>
<dbReference type="PROSITE" id="PS50929">
    <property type="entry name" value="ABC_TM1F"/>
    <property type="match status" value="1"/>
</dbReference>
<dbReference type="PROSITE" id="PS00211">
    <property type="entry name" value="ABC_TRANSPORTER_1"/>
    <property type="match status" value="1"/>
</dbReference>
<keyword evidence="11" id="KW-1185">Reference proteome</keyword>
<dbReference type="InterPro" id="IPR017871">
    <property type="entry name" value="ABC_transporter-like_CS"/>
</dbReference>
<keyword evidence="4 10" id="KW-0067">ATP-binding</keyword>
<dbReference type="SUPFAM" id="SSF90123">
    <property type="entry name" value="ABC transporter transmembrane region"/>
    <property type="match status" value="1"/>
</dbReference>
<dbReference type="InterPro" id="IPR039421">
    <property type="entry name" value="Type_1_exporter"/>
</dbReference>
<evidence type="ECO:0000256" key="5">
    <source>
        <dbReference type="ARBA" id="ARBA00022989"/>
    </source>
</evidence>
<dbReference type="EMBL" id="JAAVTX010000004">
    <property type="protein sequence ID" value="NKE45791.1"/>
    <property type="molecule type" value="Genomic_DNA"/>
</dbReference>
<keyword evidence="3" id="KW-0547">Nucleotide-binding</keyword>
<keyword evidence="6 7" id="KW-0472">Membrane</keyword>
<keyword evidence="2 7" id="KW-0812">Transmembrane</keyword>
<evidence type="ECO:0000259" key="9">
    <source>
        <dbReference type="PROSITE" id="PS50929"/>
    </source>
</evidence>
<comment type="caution">
    <text evidence="10">The sequence shown here is derived from an EMBL/GenBank/DDBJ whole genome shotgun (WGS) entry which is preliminary data.</text>
</comment>
<dbReference type="SUPFAM" id="SSF52540">
    <property type="entry name" value="P-loop containing nucleoside triphosphate hydrolases"/>
    <property type="match status" value="1"/>
</dbReference>
<evidence type="ECO:0000256" key="2">
    <source>
        <dbReference type="ARBA" id="ARBA00022692"/>
    </source>
</evidence>
<protein>
    <submittedName>
        <fullName evidence="10">ATP-binding cassette domain-containing protein</fullName>
    </submittedName>
</protein>
<feature type="transmembrane region" description="Helical" evidence="7">
    <location>
        <begin position="35"/>
        <end position="61"/>
    </location>
</feature>
<organism evidence="10 11">
    <name type="scientific">Falsiroseomonas frigidaquae</name>
    <dbReference type="NCBI Taxonomy" id="487318"/>
    <lineage>
        <taxon>Bacteria</taxon>
        <taxon>Pseudomonadati</taxon>
        <taxon>Pseudomonadota</taxon>
        <taxon>Alphaproteobacteria</taxon>
        <taxon>Acetobacterales</taxon>
        <taxon>Roseomonadaceae</taxon>
        <taxon>Falsiroseomonas</taxon>
    </lineage>
</organism>